<feature type="modified residue" description="4-aspartylphosphate" evidence="1">
    <location>
        <position position="2"/>
    </location>
</feature>
<proteinExistence type="predicted"/>
<dbReference type="AlphaFoldDB" id="A0A7C2TGS7"/>
<protein>
    <submittedName>
        <fullName evidence="3">Response regulator</fullName>
    </submittedName>
</protein>
<dbReference type="GO" id="GO:0000160">
    <property type="term" value="P:phosphorelay signal transduction system"/>
    <property type="evidence" value="ECO:0007669"/>
    <property type="project" value="InterPro"/>
</dbReference>
<dbReference type="EMBL" id="DSDS01000138">
    <property type="protein sequence ID" value="HET98260.1"/>
    <property type="molecule type" value="Genomic_DNA"/>
</dbReference>
<dbReference type="InterPro" id="IPR001789">
    <property type="entry name" value="Sig_transdc_resp-reg_receiver"/>
</dbReference>
<feature type="domain" description="Response regulatory" evidence="2">
    <location>
        <begin position="1"/>
        <end position="68"/>
    </location>
</feature>
<dbReference type="PROSITE" id="PS50110">
    <property type="entry name" value="RESPONSE_REGULATORY"/>
    <property type="match status" value="1"/>
</dbReference>
<accession>A0A7C2TGS7</accession>
<dbReference type="InterPro" id="IPR011006">
    <property type="entry name" value="CheY-like_superfamily"/>
</dbReference>
<sequence>MDLSVPGGMGGQEAVGKLRAIDPAAKVVVASGYAHEGVLANYREHGFDGRLSKPFLLAELEALLRQLLRD</sequence>
<gene>
    <name evidence="3" type="ORF">ENN98_06155</name>
</gene>
<name>A0A7C2TGS7_9BACT</name>
<dbReference type="SUPFAM" id="SSF52172">
    <property type="entry name" value="CheY-like"/>
    <property type="match status" value="1"/>
</dbReference>
<organism evidence="3">
    <name type="scientific">Desulfurivibrio alkaliphilus</name>
    <dbReference type="NCBI Taxonomy" id="427923"/>
    <lineage>
        <taxon>Bacteria</taxon>
        <taxon>Pseudomonadati</taxon>
        <taxon>Thermodesulfobacteriota</taxon>
        <taxon>Desulfobulbia</taxon>
        <taxon>Desulfobulbales</taxon>
        <taxon>Desulfobulbaceae</taxon>
        <taxon>Desulfurivibrio</taxon>
    </lineage>
</organism>
<evidence type="ECO:0000313" key="3">
    <source>
        <dbReference type="EMBL" id="HET98260.1"/>
    </source>
</evidence>
<keyword evidence="1" id="KW-0597">Phosphoprotein</keyword>
<comment type="caution">
    <text evidence="3">The sequence shown here is derived from an EMBL/GenBank/DDBJ whole genome shotgun (WGS) entry which is preliminary data.</text>
</comment>
<evidence type="ECO:0000256" key="1">
    <source>
        <dbReference type="PROSITE-ProRule" id="PRU00169"/>
    </source>
</evidence>
<dbReference type="Gene3D" id="3.40.50.2300">
    <property type="match status" value="1"/>
</dbReference>
<evidence type="ECO:0000259" key="2">
    <source>
        <dbReference type="PROSITE" id="PS50110"/>
    </source>
</evidence>
<dbReference type="Proteomes" id="UP000885986">
    <property type="component" value="Unassembled WGS sequence"/>
</dbReference>
<reference evidence="3" key="1">
    <citation type="journal article" date="2020" name="mSystems">
        <title>Genome- and Community-Level Interaction Insights into Carbon Utilization and Element Cycling Functions of Hydrothermarchaeota in Hydrothermal Sediment.</title>
        <authorList>
            <person name="Zhou Z."/>
            <person name="Liu Y."/>
            <person name="Xu W."/>
            <person name="Pan J."/>
            <person name="Luo Z.H."/>
            <person name="Li M."/>
        </authorList>
    </citation>
    <scope>NUCLEOTIDE SEQUENCE [LARGE SCALE GENOMIC DNA]</scope>
    <source>
        <strain evidence="3">SpSt-1224</strain>
    </source>
</reference>